<keyword evidence="6" id="KW-0472">Membrane</keyword>
<name>A0AAE1ZA83_SCHME</name>
<evidence type="ECO:0000259" key="10">
    <source>
        <dbReference type="PROSITE" id="PS51021"/>
    </source>
</evidence>
<dbReference type="GO" id="GO:0016020">
    <property type="term" value="C:membrane"/>
    <property type="evidence" value="ECO:0007669"/>
    <property type="project" value="UniProtKB-SubCell"/>
</dbReference>
<dbReference type="SUPFAM" id="SSF103657">
    <property type="entry name" value="BAR/IMD domain-like"/>
    <property type="match status" value="1"/>
</dbReference>
<evidence type="ECO:0000256" key="8">
    <source>
        <dbReference type="SAM" id="MobiDB-lite"/>
    </source>
</evidence>
<organism evidence="11 12">
    <name type="scientific">Schistosoma mekongi</name>
    <name type="common">Parasitic worm</name>
    <dbReference type="NCBI Taxonomy" id="38744"/>
    <lineage>
        <taxon>Eukaryota</taxon>
        <taxon>Metazoa</taxon>
        <taxon>Spiralia</taxon>
        <taxon>Lophotrochozoa</taxon>
        <taxon>Platyhelminthes</taxon>
        <taxon>Trematoda</taxon>
        <taxon>Digenea</taxon>
        <taxon>Strigeidida</taxon>
        <taxon>Schistosomatoidea</taxon>
        <taxon>Schistosomatidae</taxon>
        <taxon>Schistosoma</taxon>
    </lineage>
</organism>
<reference evidence="11" key="2">
    <citation type="journal article" date="2023" name="Infect Dis Poverty">
        <title>Chromosome-scale genome of the human blood fluke Schistosoma mekongi and its implications for public health.</title>
        <authorList>
            <person name="Zhou M."/>
            <person name="Xu L."/>
            <person name="Xu D."/>
            <person name="Chen W."/>
            <person name="Khan J."/>
            <person name="Hu Y."/>
            <person name="Huang H."/>
            <person name="Wei H."/>
            <person name="Zhang Y."/>
            <person name="Chusongsang P."/>
            <person name="Tanasarnprasert K."/>
            <person name="Hu X."/>
            <person name="Limpanont Y."/>
            <person name="Lv Z."/>
        </authorList>
    </citation>
    <scope>NUCLEOTIDE SEQUENCE</scope>
    <source>
        <strain evidence="11">LV_2022a</strain>
    </source>
</reference>
<evidence type="ECO:0000313" key="12">
    <source>
        <dbReference type="Proteomes" id="UP001292079"/>
    </source>
</evidence>
<evidence type="ECO:0000313" key="11">
    <source>
        <dbReference type="EMBL" id="KAK4470087.1"/>
    </source>
</evidence>
<feature type="region of interest" description="Disordered" evidence="8">
    <location>
        <begin position="1"/>
        <end position="31"/>
    </location>
</feature>
<dbReference type="PRINTS" id="PR00452">
    <property type="entry name" value="SH3DOMAIN"/>
</dbReference>
<dbReference type="Gene3D" id="2.30.30.40">
    <property type="entry name" value="SH3 Domains"/>
    <property type="match status" value="1"/>
</dbReference>
<gene>
    <name evidence="11" type="ORF">MN116_005673</name>
</gene>
<keyword evidence="5" id="KW-0175">Coiled coil</keyword>
<dbReference type="InterPro" id="IPR001452">
    <property type="entry name" value="SH3_domain"/>
</dbReference>
<evidence type="ECO:0000256" key="5">
    <source>
        <dbReference type="ARBA" id="ARBA00023054"/>
    </source>
</evidence>
<dbReference type="InterPro" id="IPR035824">
    <property type="entry name" value="Endophilin_A_SH3"/>
</dbReference>
<accession>A0AAE1ZA83</accession>
<dbReference type="InterPro" id="IPR004148">
    <property type="entry name" value="BAR_dom"/>
</dbReference>
<dbReference type="PRINTS" id="PR00499">
    <property type="entry name" value="P67PHOX"/>
</dbReference>
<feature type="domain" description="BAR" evidence="10">
    <location>
        <begin position="1"/>
        <end position="100"/>
    </location>
</feature>
<dbReference type="Proteomes" id="UP001292079">
    <property type="component" value="Unassembled WGS sequence"/>
</dbReference>
<comment type="caution">
    <text evidence="11">The sequence shown here is derived from an EMBL/GenBank/DDBJ whole genome shotgun (WGS) entry which is preliminary data.</text>
</comment>
<dbReference type="Pfam" id="PF00018">
    <property type="entry name" value="SH3_1"/>
    <property type="match status" value="1"/>
</dbReference>
<proteinExistence type="inferred from homology"/>
<dbReference type="PROSITE" id="PS51021">
    <property type="entry name" value="BAR"/>
    <property type="match status" value="1"/>
</dbReference>
<dbReference type="InterPro" id="IPR027267">
    <property type="entry name" value="AH/BAR_dom_sf"/>
</dbReference>
<evidence type="ECO:0000256" key="3">
    <source>
        <dbReference type="ARBA" id="ARBA00022443"/>
    </source>
</evidence>
<dbReference type="GO" id="GO:0006897">
    <property type="term" value="P:endocytosis"/>
    <property type="evidence" value="ECO:0007669"/>
    <property type="project" value="UniProtKB-KW"/>
</dbReference>
<evidence type="ECO:0000256" key="2">
    <source>
        <dbReference type="ARBA" id="ARBA00006697"/>
    </source>
</evidence>
<comment type="subcellular location">
    <subcellularLocation>
        <location evidence="1">Membrane</location>
        <topology evidence="1">Peripheral membrane protein</topology>
    </subcellularLocation>
</comment>
<dbReference type="AlphaFoldDB" id="A0AAE1ZA83"/>
<dbReference type="InterPro" id="IPR036028">
    <property type="entry name" value="SH3-like_dom_sf"/>
</dbReference>
<dbReference type="EMBL" id="JALJAT010000004">
    <property type="protein sequence ID" value="KAK4470087.1"/>
    <property type="molecule type" value="Genomic_DNA"/>
</dbReference>
<evidence type="ECO:0000256" key="1">
    <source>
        <dbReference type="ARBA" id="ARBA00004170"/>
    </source>
</evidence>
<reference evidence="11" key="1">
    <citation type="submission" date="2022-04" db="EMBL/GenBank/DDBJ databases">
        <authorList>
            <person name="Xu L."/>
            <person name="Lv Z."/>
        </authorList>
    </citation>
    <scope>NUCLEOTIDE SEQUENCE</scope>
    <source>
        <strain evidence="11">LV_2022a</strain>
    </source>
</reference>
<keyword evidence="12" id="KW-1185">Reference proteome</keyword>
<feature type="domain" description="SH3" evidence="9">
    <location>
        <begin position="148"/>
        <end position="207"/>
    </location>
</feature>
<evidence type="ECO:0000256" key="6">
    <source>
        <dbReference type="ARBA" id="ARBA00023136"/>
    </source>
</evidence>
<dbReference type="FunFam" id="2.30.30.40:FF:000072">
    <property type="entry name" value="Unconventional Myosin IB"/>
    <property type="match status" value="1"/>
</dbReference>
<dbReference type="SUPFAM" id="SSF50044">
    <property type="entry name" value="SH3-domain"/>
    <property type="match status" value="1"/>
</dbReference>
<dbReference type="PANTHER" id="PTHR14167:SF81">
    <property type="entry name" value="ENDOPHILIN-A"/>
    <property type="match status" value="1"/>
</dbReference>
<protein>
    <submittedName>
        <fullName evidence="11">Uncharacterized protein</fullName>
    </submittedName>
</protein>
<evidence type="ECO:0000256" key="4">
    <source>
        <dbReference type="ARBA" id="ARBA00022583"/>
    </source>
</evidence>
<dbReference type="Pfam" id="PF03114">
    <property type="entry name" value="BAR"/>
    <property type="match status" value="1"/>
</dbReference>
<feature type="region of interest" description="Disordered" evidence="8">
    <location>
        <begin position="112"/>
        <end position="147"/>
    </location>
</feature>
<dbReference type="GO" id="GO:0005737">
    <property type="term" value="C:cytoplasm"/>
    <property type="evidence" value="ECO:0007669"/>
    <property type="project" value="InterPro"/>
</dbReference>
<keyword evidence="4" id="KW-0254">Endocytosis</keyword>
<evidence type="ECO:0000259" key="9">
    <source>
        <dbReference type="PROSITE" id="PS50002"/>
    </source>
</evidence>
<feature type="non-terminal residue" evidence="11">
    <location>
        <position position="1"/>
    </location>
</feature>
<dbReference type="PROSITE" id="PS50002">
    <property type="entry name" value="SH3"/>
    <property type="match status" value="1"/>
</dbReference>
<feature type="compositionally biased region" description="Polar residues" evidence="8">
    <location>
        <begin position="113"/>
        <end position="134"/>
    </location>
</feature>
<dbReference type="Gene3D" id="1.20.1270.60">
    <property type="entry name" value="Arfaptin homology (AH) domain/BAR domain"/>
    <property type="match status" value="1"/>
</dbReference>
<dbReference type="CDD" id="cd11803">
    <property type="entry name" value="SH3_Endophilin_A"/>
    <property type="match status" value="1"/>
</dbReference>
<comment type="similarity">
    <text evidence="2">Belongs to the endophilin family.</text>
</comment>
<sequence>HHRKKLEGRRLDFDCKKRKQDRSASNSRLPEDELKIAEEKFQESKLLAEQAMINFLNSETDQVQSLTEFITAQADYHRQATDIMEQLRKFLIDKKDETISKPRKFYEPKRVTGTLNHDTTSDKSPLNSVLNTPAKNGPSPHTTKDAPILGPSCRALFDFEAENDSELPFSEGDIISLILRVDENWYKGELNGREGYFPVNYVEVINPL</sequence>
<dbReference type="PANTHER" id="PTHR14167">
    <property type="entry name" value="SH3 DOMAIN-CONTAINING"/>
    <property type="match status" value="1"/>
</dbReference>
<keyword evidence="3 7" id="KW-0728">SH3 domain</keyword>
<dbReference type="InterPro" id="IPR050384">
    <property type="entry name" value="Endophilin_SH3RF"/>
</dbReference>
<dbReference type="SMART" id="SM00326">
    <property type="entry name" value="SH3"/>
    <property type="match status" value="1"/>
</dbReference>
<evidence type="ECO:0000256" key="7">
    <source>
        <dbReference type="PROSITE-ProRule" id="PRU00192"/>
    </source>
</evidence>